<organism evidence="5 6">
    <name type="scientific">Dunaliella salina</name>
    <name type="common">Green alga</name>
    <name type="synonym">Protococcus salinus</name>
    <dbReference type="NCBI Taxonomy" id="3046"/>
    <lineage>
        <taxon>Eukaryota</taxon>
        <taxon>Viridiplantae</taxon>
        <taxon>Chlorophyta</taxon>
        <taxon>core chlorophytes</taxon>
        <taxon>Chlorophyceae</taxon>
        <taxon>CS clade</taxon>
        <taxon>Chlamydomonadales</taxon>
        <taxon>Dunaliellaceae</taxon>
        <taxon>Dunaliella</taxon>
    </lineage>
</organism>
<reference evidence="5" key="1">
    <citation type="submission" date="2017-08" db="EMBL/GenBank/DDBJ databases">
        <authorList>
            <person name="Polle J.E."/>
            <person name="Barry K."/>
            <person name="Cushman J."/>
            <person name="Schmutz J."/>
            <person name="Tran D."/>
            <person name="Hathwaick L.T."/>
            <person name="Yim W.C."/>
            <person name="Jenkins J."/>
            <person name="Mckie-Krisberg Z.M."/>
            <person name="Prochnik S."/>
            <person name="Lindquist E."/>
            <person name="Dockter R.B."/>
            <person name="Adam C."/>
            <person name="Molina H."/>
            <person name="Bunkerborg J."/>
            <person name="Jin E."/>
            <person name="Buchheim M."/>
            <person name="Magnuson J."/>
        </authorList>
    </citation>
    <scope>NUCLEOTIDE SEQUENCE</scope>
    <source>
        <strain evidence="5">CCAP 19/18</strain>
    </source>
</reference>
<keyword evidence="4" id="KW-1133">Transmembrane helix</keyword>
<keyword evidence="2 3" id="KW-0378">Hydrolase</keyword>
<gene>
    <name evidence="5" type="ORF">DUNSADRAFT_3932</name>
</gene>
<dbReference type="PROSITE" id="PS01238">
    <property type="entry name" value="GDA1_CD39_NTPASE"/>
    <property type="match status" value="1"/>
</dbReference>
<dbReference type="Gene3D" id="3.30.420.40">
    <property type="match status" value="1"/>
</dbReference>
<evidence type="ECO:0000313" key="5">
    <source>
        <dbReference type="EMBL" id="KAF5842905.1"/>
    </source>
</evidence>
<evidence type="ECO:0000256" key="2">
    <source>
        <dbReference type="ARBA" id="ARBA00022801"/>
    </source>
</evidence>
<keyword evidence="4" id="KW-0812">Transmembrane</keyword>
<evidence type="ECO:0000256" key="1">
    <source>
        <dbReference type="ARBA" id="ARBA00009283"/>
    </source>
</evidence>
<sequence length="404" mass="43332">MMRKPDSNPLDTLWRCGPVLGTSSSFKKRFSRYRGVGLVLLVPLILILTVLGLVPRQAPIPRPEHASSIQQLQNHPGGVRYAIVFDAGSTGSRIHVFKFNVLPEGLQLITDTFVQLQPGLSAYAGHPDKAAASLKPLLDTAMKTVPKEHQDKTPLSLKATAGLRLLAGGQAIEILDAVRAYLQTFPFRMAPDAVSILDGIEEGAYAWLTLNYLLGKLGKGPEATVAAIDLGGGSVQEAFAMTAAEAKHAPQYYTIKLRGGTSEYTVYVHSYLGYGLMAGRAKIIDEAPKGAGHPCFMKGADSEYVYGGVTHKARAQGGPADPQACSSLSLQTLHVSKPCGKEDIPQDYCTFDGAWRGSPRTGSEYYVSSYFWDKGMETGIIADPKAITWTATPNVSACWAGSGV</sequence>
<dbReference type="Gene3D" id="3.30.420.150">
    <property type="entry name" value="Exopolyphosphatase. Domain 2"/>
    <property type="match status" value="1"/>
</dbReference>
<proteinExistence type="inferred from homology"/>
<keyword evidence="6" id="KW-1185">Reference proteome</keyword>
<accession>A0ABQ7H7S2</accession>
<dbReference type="EMBL" id="MU069452">
    <property type="protein sequence ID" value="KAF5842905.1"/>
    <property type="molecule type" value="Genomic_DNA"/>
</dbReference>
<evidence type="ECO:0000313" key="6">
    <source>
        <dbReference type="Proteomes" id="UP000815325"/>
    </source>
</evidence>
<evidence type="ECO:0000256" key="4">
    <source>
        <dbReference type="SAM" id="Phobius"/>
    </source>
</evidence>
<dbReference type="Pfam" id="PF01150">
    <property type="entry name" value="GDA1_CD39"/>
    <property type="match status" value="1"/>
</dbReference>
<comment type="caution">
    <text evidence="5">The sequence shown here is derived from an EMBL/GenBank/DDBJ whole genome shotgun (WGS) entry which is preliminary data.</text>
</comment>
<dbReference type="Proteomes" id="UP000815325">
    <property type="component" value="Unassembled WGS sequence"/>
</dbReference>
<name>A0ABQ7H7S2_DUNSA</name>
<dbReference type="PANTHER" id="PTHR11782">
    <property type="entry name" value="ADENOSINE/GUANOSINE DIPHOSPHATASE"/>
    <property type="match status" value="1"/>
</dbReference>
<comment type="similarity">
    <text evidence="1 3">Belongs to the GDA1/CD39 NTPase family.</text>
</comment>
<keyword evidence="4" id="KW-0472">Membrane</keyword>
<feature type="transmembrane region" description="Helical" evidence="4">
    <location>
        <begin position="35"/>
        <end position="54"/>
    </location>
</feature>
<dbReference type="PANTHER" id="PTHR11782:SF83">
    <property type="entry name" value="GUANOSINE-DIPHOSPHATASE"/>
    <property type="match status" value="1"/>
</dbReference>
<dbReference type="InterPro" id="IPR000407">
    <property type="entry name" value="GDA1_CD39_NTPase"/>
</dbReference>
<protein>
    <submittedName>
        <fullName evidence="5">Nucleoside phosphatase family-domain-containing protein</fullName>
    </submittedName>
</protein>
<evidence type="ECO:0000256" key="3">
    <source>
        <dbReference type="RuleBase" id="RU003833"/>
    </source>
</evidence>